<evidence type="ECO:0000313" key="2">
    <source>
        <dbReference type="Proteomes" id="UP000199012"/>
    </source>
</evidence>
<name>A0A1I0W449_9CELL</name>
<protein>
    <submittedName>
        <fullName evidence="1">Uncharacterized protein</fullName>
    </submittedName>
</protein>
<dbReference type="Gene3D" id="3.40.50.10320">
    <property type="entry name" value="LmbE-like"/>
    <property type="match status" value="1"/>
</dbReference>
<dbReference type="OrthoDB" id="116799at2"/>
<dbReference type="Proteomes" id="UP000199012">
    <property type="component" value="Unassembled WGS sequence"/>
</dbReference>
<accession>A0A1I0W449</accession>
<dbReference type="InterPro" id="IPR024078">
    <property type="entry name" value="LmbE-like_dom_sf"/>
</dbReference>
<dbReference type="SUPFAM" id="SSF102588">
    <property type="entry name" value="LmbE-like"/>
    <property type="match status" value="1"/>
</dbReference>
<gene>
    <name evidence="1" type="ORF">SAMN05421867_102144</name>
</gene>
<dbReference type="RefSeq" id="WP_090030785.1">
    <property type="nucleotide sequence ID" value="NZ_BONM01000024.1"/>
</dbReference>
<proteinExistence type="predicted"/>
<reference evidence="1 2" key="1">
    <citation type="submission" date="2016-10" db="EMBL/GenBank/DDBJ databases">
        <authorList>
            <person name="de Groot N.N."/>
        </authorList>
    </citation>
    <scope>NUCLEOTIDE SEQUENCE [LARGE SCALE GENOMIC DNA]</scope>
    <source>
        <strain evidence="1 2">CGMCC 4.6945</strain>
    </source>
</reference>
<keyword evidence="2" id="KW-1185">Reference proteome</keyword>
<evidence type="ECO:0000313" key="1">
    <source>
        <dbReference type="EMBL" id="SFA83117.1"/>
    </source>
</evidence>
<sequence>MVVTFGPDGATGHPDHVRIGAAADAAFLQVRCDGGRGLRRLLHGAIPQSWFDRMQAWRVAHGFPPWQPENVYHLRAVPDRCIGVHVRIDPVAHVVVAVLLEHRSQRLVLVPTEVDQATFTRGLRPEWHTVVWPPRHEGEPLLADLFEGLDDGNA</sequence>
<dbReference type="EMBL" id="FOKA01000002">
    <property type="protein sequence ID" value="SFA83117.1"/>
    <property type="molecule type" value="Genomic_DNA"/>
</dbReference>
<organism evidence="1 2">
    <name type="scientific">Cellulomonas marina</name>
    <dbReference type="NCBI Taxonomy" id="988821"/>
    <lineage>
        <taxon>Bacteria</taxon>
        <taxon>Bacillati</taxon>
        <taxon>Actinomycetota</taxon>
        <taxon>Actinomycetes</taxon>
        <taxon>Micrococcales</taxon>
        <taxon>Cellulomonadaceae</taxon>
        <taxon>Cellulomonas</taxon>
    </lineage>
</organism>
<dbReference type="AlphaFoldDB" id="A0A1I0W449"/>
<dbReference type="STRING" id="988821.SAMN05421867_102144"/>